<feature type="transmembrane region" description="Helical" evidence="1">
    <location>
        <begin position="156"/>
        <end position="177"/>
    </location>
</feature>
<proteinExistence type="predicted"/>
<sequence>MDALDFLAGSFYLLISLFIFIRIWKKNLFWCYFLAIEYFFIIGLGFYPVLLALGFVDKPDIFNENIISILIPLHIIFYAIGAFLGFSLGSKRISSRVADFAVNLNVDARKSFFFIFSICMVFFILYVSSVGLEQAILGASFARMGEFDYFDSGAKFAFLTRPMMIGLLTAAYAYFFIFTEKRPYFYLISSVCIGMAIYSVTVSRYALLEAIVLPFLIYVIYLLRGGVVGKILALNIIGVGCAFALAVFIYGKFILYQIANYFVSGEGINLNVEGNQGADFGAFAHLYYSIGAGAENFFNGGVVFFKDIWLSPLGIFPSSTLDAIGLASLSCRVPDDWLLKNKRPLLHGREVLQAVLATWQSRAKELPC</sequence>
<feature type="transmembrane region" description="Helical" evidence="1">
    <location>
        <begin position="206"/>
        <end position="224"/>
    </location>
</feature>
<comment type="caution">
    <text evidence="2">The sequence shown here is derived from an EMBL/GenBank/DDBJ whole genome shotgun (WGS) entry which is preliminary data.</text>
</comment>
<name>A0A8B4SBU2_COMTE</name>
<keyword evidence="1" id="KW-1133">Transmembrane helix</keyword>
<dbReference type="EMBL" id="UFXL01000001">
    <property type="protein sequence ID" value="SUY79730.1"/>
    <property type="molecule type" value="Genomic_DNA"/>
</dbReference>
<evidence type="ECO:0000313" key="3">
    <source>
        <dbReference type="Proteomes" id="UP000255070"/>
    </source>
</evidence>
<keyword evidence="3" id="KW-1185">Reference proteome</keyword>
<accession>A0A8B4SBU2</accession>
<feature type="transmembrane region" description="Helical" evidence="1">
    <location>
        <begin position="66"/>
        <end position="86"/>
    </location>
</feature>
<protein>
    <submittedName>
        <fullName evidence="2">Uncharacterized protein</fullName>
    </submittedName>
</protein>
<feature type="transmembrane region" description="Helical" evidence="1">
    <location>
        <begin position="6"/>
        <end position="24"/>
    </location>
</feature>
<dbReference type="RefSeq" id="WP_115597194.1">
    <property type="nucleotide sequence ID" value="NZ_CP067086.1"/>
</dbReference>
<gene>
    <name evidence="2" type="ORF">NCTC10698_04675</name>
</gene>
<keyword evidence="1" id="KW-0472">Membrane</keyword>
<feature type="transmembrane region" description="Helical" evidence="1">
    <location>
        <begin position="31"/>
        <end position="54"/>
    </location>
</feature>
<dbReference type="GeneID" id="63997227"/>
<keyword evidence="1" id="KW-0812">Transmembrane</keyword>
<organism evidence="2 3">
    <name type="scientific">Comamonas testosteroni</name>
    <name type="common">Pseudomonas testosteroni</name>
    <dbReference type="NCBI Taxonomy" id="285"/>
    <lineage>
        <taxon>Bacteria</taxon>
        <taxon>Pseudomonadati</taxon>
        <taxon>Pseudomonadota</taxon>
        <taxon>Betaproteobacteria</taxon>
        <taxon>Burkholderiales</taxon>
        <taxon>Comamonadaceae</taxon>
        <taxon>Comamonas</taxon>
    </lineage>
</organism>
<reference evidence="2 3" key="1">
    <citation type="submission" date="2018-06" db="EMBL/GenBank/DDBJ databases">
        <authorList>
            <consortium name="Pathogen Informatics"/>
            <person name="Doyle S."/>
        </authorList>
    </citation>
    <scope>NUCLEOTIDE SEQUENCE [LARGE SCALE GENOMIC DNA]</scope>
    <source>
        <strain evidence="2 3">NCTC10698</strain>
    </source>
</reference>
<dbReference type="AlphaFoldDB" id="A0A8B4SBU2"/>
<feature type="transmembrane region" description="Helical" evidence="1">
    <location>
        <begin position="231"/>
        <end position="251"/>
    </location>
</feature>
<dbReference type="Proteomes" id="UP000255070">
    <property type="component" value="Unassembled WGS sequence"/>
</dbReference>
<evidence type="ECO:0000256" key="1">
    <source>
        <dbReference type="SAM" id="Phobius"/>
    </source>
</evidence>
<feature type="transmembrane region" description="Helical" evidence="1">
    <location>
        <begin position="112"/>
        <end position="136"/>
    </location>
</feature>
<evidence type="ECO:0000313" key="2">
    <source>
        <dbReference type="EMBL" id="SUY79730.1"/>
    </source>
</evidence>
<feature type="transmembrane region" description="Helical" evidence="1">
    <location>
        <begin position="184"/>
        <end position="200"/>
    </location>
</feature>